<dbReference type="InterPro" id="IPR008333">
    <property type="entry name" value="Cbr1-like_FAD-bd_dom"/>
</dbReference>
<dbReference type="InterPro" id="IPR017938">
    <property type="entry name" value="Riboflavin_synthase-like_b-brl"/>
</dbReference>
<dbReference type="InterPro" id="IPR051930">
    <property type="entry name" value="FNR_type-1"/>
</dbReference>
<feature type="domain" description="FAD-binding FR-type" evidence="5">
    <location>
        <begin position="11"/>
        <end position="111"/>
    </location>
</feature>
<dbReference type="SUPFAM" id="SSF63380">
    <property type="entry name" value="Riboflavin synthase domain-like"/>
    <property type="match status" value="1"/>
</dbReference>
<dbReference type="PANTHER" id="PTHR47878">
    <property type="entry name" value="OXIDOREDUCTASE FAD/NAD(P)-BINDING DOMAIN PROTEIN"/>
    <property type="match status" value="1"/>
</dbReference>
<dbReference type="GO" id="GO:0004324">
    <property type="term" value="F:ferredoxin-NADP+ reductase activity"/>
    <property type="evidence" value="ECO:0007669"/>
    <property type="project" value="UniProtKB-EC"/>
</dbReference>
<evidence type="ECO:0000313" key="6">
    <source>
        <dbReference type="EMBL" id="AGA32580.1"/>
    </source>
</evidence>
<comment type="similarity">
    <text evidence="1">Belongs to the ferredoxin--NADP reductase type 1 family.</text>
</comment>
<gene>
    <name evidence="6" type="ordered locus">TVNIR_0890</name>
</gene>
<organism evidence="6 7">
    <name type="scientific">Thioalkalivibrio nitratireducens (strain DSM 14787 / UNIQEM 213 / ALEN2)</name>
    <dbReference type="NCBI Taxonomy" id="1255043"/>
    <lineage>
        <taxon>Bacteria</taxon>
        <taxon>Pseudomonadati</taxon>
        <taxon>Pseudomonadota</taxon>
        <taxon>Gammaproteobacteria</taxon>
        <taxon>Chromatiales</taxon>
        <taxon>Ectothiorhodospiraceae</taxon>
        <taxon>Thioalkalivibrio</taxon>
    </lineage>
</organism>
<dbReference type="InterPro" id="IPR001433">
    <property type="entry name" value="OxRdtase_FAD/NAD-bd"/>
</dbReference>
<dbReference type="InterPro" id="IPR017927">
    <property type="entry name" value="FAD-bd_FR_type"/>
</dbReference>
<evidence type="ECO:0000256" key="3">
    <source>
        <dbReference type="ARBA" id="ARBA00022741"/>
    </source>
</evidence>
<dbReference type="Proteomes" id="UP000010809">
    <property type="component" value="Chromosome"/>
</dbReference>
<dbReference type="STRING" id="1255043.TVNIR_0890"/>
<keyword evidence="7" id="KW-1185">Reference proteome</keyword>
<dbReference type="KEGG" id="tni:TVNIR_0890"/>
<name>L0DUA6_THIND</name>
<comment type="catalytic activity">
    <reaction evidence="4">
        <text>2 reduced [2Fe-2S]-[ferredoxin] + NADP(+) + H(+) = 2 oxidized [2Fe-2S]-[ferredoxin] + NADPH</text>
        <dbReference type="Rhea" id="RHEA:20125"/>
        <dbReference type="Rhea" id="RHEA-COMP:10000"/>
        <dbReference type="Rhea" id="RHEA-COMP:10001"/>
        <dbReference type="ChEBI" id="CHEBI:15378"/>
        <dbReference type="ChEBI" id="CHEBI:33737"/>
        <dbReference type="ChEBI" id="CHEBI:33738"/>
        <dbReference type="ChEBI" id="CHEBI:57783"/>
        <dbReference type="ChEBI" id="CHEBI:58349"/>
        <dbReference type="EC" id="1.18.1.2"/>
    </reaction>
</comment>
<dbReference type="GO" id="GO:0042167">
    <property type="term" value="P:heme catabolic process"/>
    <property type="evidence" value="ECO:0007669"/>
    <property type="project" value="TreeGrafter"/>
</dbReference>
<dbReference type="CDD" id="cd06195">
    <property type="entry name" value="FNR1"/>
    <property type="match status" value="1"/>
</dbReference>
<dbReference type="eggNOG" id="COG1018">
    <property type="taxonomic scope" value="Bacteria"/>
</dbReference>
<dbReference type="PROSITE" id="PS51384">
    <property type="entry name" value="FAD_FR"/>
    <property type="match status" value="1"/>
</dbReference>
<accession>L0DUA6</accession>
<dbReference type="InterPro" id="IPR039261">
    <property type="entry name" value="FNR_nucleotide-bd"/>
</dbReference>
<dbReference type="PANTHER" id="PTHR47878:SF2">
    <property type="entry name" value="OXIDOREDUCTASE FAD_NAD(P)-BINDING DOMAIN PROTEIN"/>
    <property type="match status" value="1"/>
</dbReference>
<dbReference type="Pfam" id="PF00970">
    <property type="entry name" value="FAD_binding_6"/>
    <property type="match status" value="1"/>
</dbReference>
<dbReference type="Pfam" id="PF00175">
    <property type="entry name" value="NAD_binding_1"/>
    <property type="match status" value="1"/>
</dbReference>
<evidence type="ECO:0000259" key="5">
    <source>
        <dbReference type="PROSITE" id="PS51384"/>
    </source>
</evidence>
<dbReference type="GO" id="GO:0034599">
    <property type="term" value="P:cellular response to oxidative stress"/>
    <property type="evidence" value="ECO:0007669"/>
    <property type="project" value="TreeGrafter"/>
</dbReference>
<dbReference type="Gene3D" id="2.40.30.10">
    <property type="entry name" value="Translation factors"/>
    <property type="match status" value="1"/>
</dbReference>
<dbReference type="GO" id="GO:0000166">
    <property type="term" value="F:nucleotide binding"/>
    <property type="evidence" value="ECO:0007669"/>
    <property type="project" value="UniProtKB-KW"/>
</dbReference>
<protein>
    <recommendedName>
        <fullName evidence="2">ferredoxin--NADP(+) reductase</fullName>
        <ecNumber evidence="2">1.18.1.2</ecNumber>
    </recommendedName>
</protein>
<dbReference type="AlphaFoldDB" id="L0DUA6"/>
<sequence>MTGCATGGIALPYNEQSITSVRRWSPKTFSFTTTRPEGFHFENGQFVTLGLRREGRLIPRAYSIVSDPREPDLEFLSIHVPDGQLTSQLAELEVGDSVWINSKVTGSLTLDHVLPGRNLYLLATGTGIAPFISLIRGDQVFEHFERVILVHSVRTAPELSYRQEIEHRAGDRLRYVPTVTREAHANNRRGAELFRNGELFRMLDLPPADPDQDRVMLCGNPDMNREMTDFLKAAGWTMTNYKGVGNFTVEQAFVGTRAGD</sequence>
<dbReference type="EMBL" id="CP003989">
    <property type="protein sequence ID" value="AGA32580.1"/>
    <property type="molecule type" value="Genomic_DNA"/>
</dbReference>
<dbReference type="InterPro" id="IPR033892">
    <property type="entry name" value="FNR_bac"/>
</dbReference>
<evidence type="ECO:0000256" key="1">
    <source>
        <dbReference type="ARBA" id="ARBA00008312"/>
    </source>
</evidence>
<evidence type="ECO:0000313" key="7">
    <source>
        <dbReference type="Proteomes" id="UP000010809"/>
    </source>
</evidence>
<keyword evidence="6" id="KW-0560">Oxidoreductase</keyword>
<dbReference type="Gene3D" id="3.40.50.80">
    <property type="entry name" value="Nucleotide-binding domain of ferredoxin-NADP reductase (FNR) module"/>
    <property type="match status" value="1"/>
</dbReference>
<dbReference type="HOGENOM" id="CLU_003827_3_0_6"/>
<keyword evidence="3" id="KW-0547">Nucleotide-binding</keyword>
<dbReference type="PATRIC" id="fig|1255043.3.peg.896"/>
<proteinExistence type="inferred from homology"/>
<evidence type="ECO:0000256" key="2">
    <source>
        <dbReference type="ARBA" id="ARBA00013223"/>
    </source>
</evidence>
<dbReference type="EC" id="1.18.1.2" evidence="2"/>
<dbReference type="SUPFAM" id="SSF52343">
    <property type="entry name" value="Ferredoxin reductase-like, C-terminal NADP-linked domain"/>
    <property type="match status" value="1"/>
</dbReference>
<reference evidence="6" key="1">
    <citation type="submission" date="2015-12" db="EMBL/GenBank/DDBJ databases">
        <authorList>
            <person name="Tikhonova T.V."/>
            <person name="Pavlov A.R."/>
            <person name="Beletsky A.V."/>
            <person name="Mardanov A.V."/>
            <person name="Sorokin D.Y."/>
            <person name="Ravin N.V."/>
            <person name="Popov V.O."/>
        </authorList>
    </citation>
    <scope>NUCLEOTIDE SEQUENCE</scope>
    <source>
        <strain evidence="6">DSM 14787</strain>
    </source>
</reference>
<evidence type="ECO:0000256" key="4">
    <source>
        <dbReference type="ARBA" id="ARBA00047776"/>
    </source>
</evidence>